<dbReference type="AlphaFoldDB" id="A0AAE3SID5"/>
<organism evidence="1 2">
    <name type="scientific">Plebeiibacterium marinum</name>
    <dbReference type="NCBI Taxonomy" id="2992111"/>
    <lineage>
        <taxon>Bacteria</taxon>
        <taxon>Pseudomonadati</taxon>
        <taxon>Bacteroidota</taxon>
        <taxon>Bacteroidia</taxon>
        <taxon>Marinilabiliales</taxon>
        <taxon>Marinilabiliaceae</taxon>
        <taxon>Plebeiibacterium</taxon>
    </lineage>
</organism>
<proteinExistence type="predicted"/>
<reference evidence="1" key="1">
    <citation type="submission" date="2022-10" db="EMBL/GenBank/DDBJ databases">
        <authorList>
            <person name="Yu W.X."/>
        </authorList>
    </citation>
    <scope>NUCLEOTIDE SEQUENCE</scope>
    <source>
        <strain evidence="1">D04</strain>
    </source>
</reference>
<name>A0AAE3SID5_9BACT</name>
<evidence type="ECO:0000313" key="2">
    <source>
        <dbReference type="Proteomes" id="UP001207408"/>
    </source>
</evidence>
<accession>A0AAE3SID5</accession>
<dbReference type="RefSeq" id="WP_301197559.1">
    <property type="nucleotide sequence ID" value="NZ_JAPDPI010000002.1"/>
</dbReference>
<sequence>MSFYIPFDFYTLNNDKAWLLGFIFADATISKINGQNVIRIFNIDQGLLEEIKYHFVIPYKVGKQVNKTTTVYFLRFANPHFVDSVESYGFQKDRTDLTIPRMSSVHTRRFIQGFLKGKASYFEEKESRNYGVKIIYRSNSFITEVAKYIAKTCNVKVANAHCRIIKNKTSCEIKYVGVESDKVHSFIESGLF</sequence>
<dbReference type="EMBL" id="JAPDPI010000002">
    <property type="protein sequence ID" value="MCW3804338.1"/>
    <property type="molecule type" value="Genomic_DNA"/>
</dbReference>
<evidence type="ECO:0000313" key="1">
    <source>
        <dbReference type="EMBL" id="MCW3804338.1"/>
    </source>
</evidence>
<keyword evidence="2" id="KW-1185">Reference proteome</keyword>
<dbReference type="Proteomes" id="UP001207408">
    <property type="component" value="Unassembled WGS sequence"/>
</dbReference>
<dbReference type="SUPFAM" id="SSF55608">
    <property type="entry name" value="Homing endonucleases"/>
    <property type="match status" value="1"/>
</dbReference>
<dbReference type="Gene3D" id="3.10.28.10">
    <property type="entry name" value="Homing endonucleases"/>
    <property type="match status" value="1"/>
</dbReference>
<gene>
    <name evidence="1" type="ORF">OM074_01810</name>
</gene>
<dbReference type="InterPro" id="IPR027434">
    <property type="entry name" value="Homing_endonucl"/>
</dbReference>
<protein>
    <submittedName>
        <fullName evidence="1">Uncharacterized protein</fullName>
    </submittedName>
</protein>
<comment type="caution">
    <text evidence="1">The sequence shown here is derived from an EMBL/GenBank/DDBJ whole genome shotgun (WGS) entry which is preliminary data.</text>
</comment>